<evidence type="ECO:0000313" key="3">
    <source>
        <dbReference type="Proteomes" id="UP000823399"/>
    </source>
</evidence>
<dbReference type="OrthoDB" id="3270804at2759"/>
<proteinExistence type="predicted"/>
<organism evidence="2 3">
    <name type="scientific">Suillus discolor</name>
    <dbReference type="NCBI Taxonomy" id="1912936"/>
    <lineage>
        <taxon>Eukaryota</taxon>
        <taxon>Fungi</taxon>
        <taxon>Dikarya</taxon>
        <taxon>Basidiomycota</taxon>
        <taxon>Agaricomycotina</taxon>
        <taxon>Agaricomycetes</taxon>
        <taxon>Agaricomycetidae</taxon>
        <taxon>Boletales</taxon>
        <taxon>Suillineae</taxon>
        <taxon>Suillaceae</taxon>
        <taxon>Suillus</taxon>
    </lineage>
</organism>
<dbReference type="RefSeq" id="XP_041284507.1">
    <property type="nucleotide sequence ID" value="XM_041442762.1"/>
</dbReference>
<comment type="caution">
    <text evidence="2">The sequence shown here is derived from an EMBL/GenBank/DDBJ whole genome shotgun (WGS) entry which is preliminary data.</text>
</comment>
<protein>
    <submittedName>
        <fullName evidence="2">Uncharacterized protein</fullName>
    </submittedName>
</protein>
<dbReference type="AlphaFoldDB" id="A0A9P7EQY1"/>
<dbReference type="Proteomes" id="UP000823399">
    <property type="component" value="Unassembled WGS sequence"/>
</dbReference>
<keyword evidence="3" id="KW-1185">Reference proteome</keyword>
<reference evidence="2" key="1">
    <citation type="journal article" date="2020" name="New Phytol.">
        <title>Comparative genomics reveals dynamic genome evolution in host specialist ectomycorrhizal fungi.</title>
        <authorList>
            <person name="Lofgren L.A."/>
            <person name="Nguyen N.H."/>
            <person name="Vilgalys R."/>
            <person name="Ruytinx J."/>
            <person name="Liao H.L."/>
            <person name="Branco S."/>
            <person name="Kuo A."/>
            <person name="LaButti K."/>
            <person name="Lipzen A."/>
            <person name="Andreopoulos W."/>
            <person name="Pangilinan J."/>
            <person name="Riley R."/>
            <person name="Hundley H."/>
            <person name="Na H."/>
            <person name="Barry K."/>
            <person name="Grigoriev I.V."/>
            <person name="Stajich J.E."/>
            <person name="Kennedy P.G."/>
        </authorList>
    </citation>
    <scope>NUCLEOTIDE SEQUENCE</scope>
    <source>
        <strain evidence="2">FC423</strain>
    </source>
</reference>
<name>A0A9P7EQY1_9AGAM</name>
<dbReference type="GeneID" id="64705021"/>
<sequence length="199" mass="20582">MSQSPSPSSQTDTMVSIRLDGLIGILQGLCLDDRTAISAALQAGTSPNVTEGPVASLTAPLGSEDPTSAPDDSPAIIAAPPAPAPAPAIGHEHEPVIILTLNDGDSSDDEDAANAATSLADNSTLQYHNGTYFNVPIEVTAPLYYITRGRYIGVFSGWDATGPKVLGVSCAIYHKAESLELGIGIMKRAIERGEVAQVV</sequence>
<evidence type="ECO:0000313" key="2">
    <source>
        <dbReference type="EMBL" id="KAG2084488.1"/>
    </source>
</evidence>
<gene>
    <name evidence="2" type="ORF">F5147DRAFT_782469</name>
</gene>
<evidence type="ECO:0000256" key="1">
    <source>
        <dbReference type="SAM" id="MobiDB-lite"/>
    </source>
</evidence>
<feature type="region of interest" description="Disordered" evidence="1">
    <location>
        <begin position="45"/>
        <end position="76"/>
    </location>
</feature>
<dbReference type="EMBL" id="JABBWM010000216">
    <property type="protein sequence ID" value="KAG2084488.1"/>
    <property type="molecule type" value="Genomic_DNA"/>
</dbReference>
<accession>A0A9P7EQY1</accession>